<dbReference type="PRINTS" id="PR01607">
    <property type="entry name" value="APYRASEFAMLY"/>
</dbReference>
<keyword evidence="15" id="KW-1133">Transmembrane helix</keyword>
<dbReference type="SUPFAM" id="SSF56300">
    <property type="entry name" value="Metallo-dependent phosphatases"/>
    <property type="match status" value="1"/>
</dbReference>
<evidence type="ECO:0000313" key="18">
    <source>
        <dbReference type="EMBL" id="OUB73439.1"/>
    </source>
</evidence>
<dbReference type="NCBIfam" id="TIGR01167">
    <property type="entry name" value="LPXTG_anchor"/>
    <property type="match status" value="1"/>
</dbReference>
<comment type="subcellular location">
    <subcellularLocation>
        <location evidence="4">Secreted</location>
        <location evidence="4">Cell wall</location>
        <topology evidence="4">Peptidoglycan-anchor</topology>
    </subcellularLocation>
</comment>
<keyword evidence="11" id="KW-0378">Hydrolase</keyword>
<comment type="caution">
    <text evidence="18">The sequence shown here is derived from an EMBL/GenBank/DDBJ whole genome shotgun (WGS) entry which is preliminary data.</text>
</comment>
<dbReference type="GO" id="GO:0030288">
    <property type="term" value="C:outer membrane-bounded periplasmic space"/>
    <property type="evidence" value="ECO:0007669"/>
    <property type="project" value="TreeGrafter"/>
</dbReference>
<evidence type="ECO:0000256" key="9">
    <source>
        <dbReference type="ARBA" id="ARBA00022729"/>
    </source>
</evidence>
<dbReference type="PROSITE" id="PS50847">
    <property type="entry name" value="GRAM_POS_ANCHORING"/>
    <property type="match status" value="1"/>
</dbReference>
<dbReference type="CDD" id="cd07410">
    <property type="entry name" value="MPP_CpdB_N"/>
    <property type="match status" value="1"/>
</dbReference>
<evidence type="ECO:0000256" key="7">
    <source>
        <dbReference type="ARBA" id="ARBA00022525"/>
    </source>
</evidence>
<evidence type="ECO:0000313" key="19">
    <source>
        <dbReference type="Proteomes" id="UP000194853"/>
    </source>
</evidence>
<feature type="compositionally biased region" description="Basic and acidic residues" evidence="14">
    <location>
        <begin position="742"/>
        <end position="754"/>
    </location>
</feature>
<accession>A0A9X6MC33</accession>
<dbReference type="Gene3D" id="3.60.21.10">
    <property type="match status" value="1"/>
</dbReference>
<proteinExistence type="inferred from homology"/>
<keyword evidence="13" id="KW-0511">Multifunctional enzyme</keyword>
<evidence type="ECO:0000256" key="8">
    <source>
        <dbReference type="ARBA" id="ARBA00022723"/>
    </source>
</evidence>
<dbReference type="PANTHER" id="PTHR11575:SF6">
    <property type="entry name" value="2',3'-CYCLIC-NUCLEOTIDE 2'-PHOSPHODIESTERASE_3'-NUCLEOTIDASE"/>
    <property type="match status" value="1"/>
</dbReference>
<gene>
    <name evidence="18" type="primary">cpdB</name>
    <name evidence="18" type="ORF">BK750_07755</name>
</gene>
<evidence type="ECO:0000256" key="5">
    <source>
        <dbReference type="ARBA" id="ARBA00006654"/>
    </source>
</evidence>
<dbReference type="Proteomes" id="UP000194853">
    <property type="component" value="Unassembled WGS sequence"/>
</dbReference>
<feature type="chain" id="PRO_5040978753" evidence="16">
    <location>
        <begin position="30"/>
        <end position="786"/>
    </location>
</feature>
<dbReference type="InterPro" id="IPR004843">
    <property type="entry name" value="Calcineurin-like_PHP"/>
</dbReference>
<dbReference type="InterPro" id="IPR019931">
    <property type="entry name" value="LPXTG_anchor"/>
</dbReference>
<comment type="catalytic activity">
    <reaction evidence="1">
        <text>a ribonucleoside 3'-phosphate + H2O = a ribonucleoside + phosphate</text>
        <dbReference type="Rhea" id="RHEA:10144"/>
        <dbReference type="ChEBI" id="CHEBI:13197"/>
        <dbReference type="ChEBI" id="CHEBI:15377"/>
        <dbReference type="ChEBI" id="CHEBI:18254"/>
        <dbReference type="ChEBI" id="CHEBI:43474"/>
        <dbReference type="EC" id="3.1.3.6"/>
    </reaction>
</comment>
<dbReference type="Pfam" id="PF00746">
    <property type="entry name" value="Gram_pos_anchor"/>
    <property type="match status" value="1"/>
</dbReference>
<evidence type="ECO:0000256" key="14">
    <source>
        <dbReference type="SAM" id="MobiDB-lite"/>
    </source>
</evidence>
<evidence type="ECO:0000256" key="16">
    <source>
        <dbReference type="SAM" id="SignalP"/>
    </source>
</evidence>
<evidence type="ECO:0000256" key="10">
    <source>
        <dbReference type="ARBA" id="ARBA00022741"/>
    </source>
</evidence>
<reference evidence="18 19" key="1">
    <citation type="submission" date="2016-10" db="EMBL/GenBank/DDBJ databases">
        <title>Comparative genomics of Bacillus thuringiensis reveals a path to pathogens against multiple invertebrate hosts.</title>
        <authorList>
            <person name="Zheng J."/>
            <person name="Gao Q."/>
            <person name="Liu H."/>
            <person name="Peng D."/>
            <person name="Ruan L."/>
            <person name="Sun M."/>
        </authorList>
    </citation>
    <scope>NUCLEOTIDE SEQUENCE [LARGE SCALE GENOMIC DNA]</scope>
    <source>
        <strain evidence="18">BGSC 4CF1</strain>
    </source>
</reference>
<evidence type="ECO:0000256" key="12">
    <source>
        <dbReference type="ARBA" id="ARBA00023088"/>
    </source>
</evidence>
<evidence type="ECO:0000256" key="3">
    <source>
        <dbReference type="ARBA" id="ARBA00001968"/>
    </source>
</evidence>
<evidence type="ECO:0000259" key="17">
    <source>
        <dbReference type="PROSITE" id="PS50847"/>
    </source>
</evidence>
<dbReference type="Pfam" id="PF00149">
    <property type="entry name" value="Metallophos"/>
    <property type="match status" value="1"/>
</dbReference>
<dbReference type="InterPro" id="IPR008334">
    <property type="entry name" value="5'-Nucleotdase_C"/>
</dbReference>
<dbReference type="GO" id="GO:0008663">
    <property type="term" value="F:2',3'-cyclic-nucleotide 2'-phosphodiesterase activity"/>
    <property type="evidence" value="ECO:0007669"/>
    <property type="project" value="UniProtKB-EC"/>
</dbReference>
<dbReference type="InterPro" id="IPR006179">
    <property type="entry name" value="5_nucleotidase/apyrase"/>
</dbReference>
<evidence type="ECO:0000256" key="1">
    <source>
        <dbReference type="ARBA" id="ARBA00000527"/>
    </source>
</evidence>
<dbReference type="PROSITE" id="PS00786">
    <property type="entry name" value="5_NUCLEOTIDASE_2"/>
    <property type="match status" value="1"/>
</dbReference>
<evidence type="ECO:0000256" key="6">
    <source>
        <dbReference type="ARBA" id="ARBA00022512"/>
    </source>
</evidence>
<protein>
    <submittedName>
        <fullName evidence="18">2',3'-cyclic-nucleotide 2'-phosphodiesterase</fullName>
    </submittedName>
</protein>
<dbReference type="Pfam" id="PF02872">
    <property type="entry name" value="5_nucleotid_C"/>
    <property type="match status" value="1"/>
</dbReference>
<dbReference type="GO" id="GO:0046872">
    <property type="term" value="F:metal ion binding"/>
    <property type="evidence" value="ECO:0007669"/>
    <property type="project" value="UniProtKB-KW"/>
</dbReference>
<keyword evidence="6" id="KW-0134">Cell wall</keyword>
<evidence type="ECO:0000256" key="2">
    <source>
        <dbReference type="ARBA" id="ARBA00001730"/>
    </source>
</evidence>
<comment type="similarity">
    <text evidence="5">Belongs to the 5'-nucleotidase family.</text>
</comment>
<dbReference type="InterPro" id="IPR041827">
    <property type="entry name" value="CpdB_N"/>
</dbReference>
<dbReference type="GO" id="GO:0008254">
    <property type="term" value="F:3'-nucleotidase activity"/>
    <property type="evidence" value="ECO:0007669"/>
    <property type="project" value="UniProtKB-EC"/>
</dbReference>
<comment type="cofactor">
    <cofactor evidence="3">
        <name>a divalent metal cation</name>
        <dbReference type="ChEBI" id="CHEBI:60240"/>
    </cofactor>
</comment>
<dbReference type="GO" id="GO:0009166">
    <property type="term" value="P:nucleotide catabolic process"/>
    <property type="evidence" value="ECO:0007669"/>
    <property type="project" value="InterPro"/>
</dbReference>
<dbReference type="RefSeq" id="WP_086403905.1">
    <property type="nucleotide sequence ID" value="NZ_MOOS01000069.1"/>
</dbReference>
<feature type="domain" description="Gram-positive cocci surface proteins LPxTG" evidence="17">
    <location>
        <begin position="753"/>
        <end position="786"/>
    </location>
</feature>
<dbReference type="InterPro" id="IPR036907">
    <property type="entry name" value="5'-Nucleotdase_C_sf"/>
</dbReference>
<feature type="transmembrane region" description="Helical" evidence="15">
    <location>
        <begin position="758"/>
        <end position="779"/>
    </location>
</feature>
<keyword evidence="9 16" id="KW-0732">Signal</keyword>
<keyword evidence="15" id="KW-0472">Membrane</keyword>
<evidence type="ECO:0000256" key="15">
    <source>
        <dbReference type="SAM" id="Phobius"/>
    </source>
</evidence>
<dbReference type="PANTHER" id="PTHR11575">
    <property type="entry name" value="5'-NUCLEOTIDASE-RELATED"/>
    <property type="match status" value="1"/>
</dbReference>
<dbReference type="SUPFAM" id="SSF55816">
    <property type="entry name" value="5'-nucleotidase (syn. UDP-sugar hydrolase), C-terminal domain"/>
    <property type="match status" value="1"/>
</dbReference>
<organism evidence="18 19">
    <name type="scientific">Bacillus thuringiensis subsp. jegathesan</name>
    <dbReference type="NCBI Taxonomy" id="56955"/>
    <lineage>
        <taxon>Bacteria</taxon>
        <taxon>Bacillati</taxon>
        <taxon>Bacillota</taxon>
        <taxon>Bacilli</taxon>
        <taxon>Bacillales</taxon>
        <taxon>Bacillaceae</taxon>
        <taxon>Bacillus</taxon>
        <taxon>Bacillus cereus group</taxon>
    </lineage>
</organism>
<sequence>MKKSKKMLAGATLAIGVMAPQVMPATAHADENTGESTVNLRILETSDIHVNLMNYDYYQTKTDNKVGLVQTATLVNKAREEVKNSVLFDDGDALQGTPLGDYVANKIKDPKNRVDPSYTHPLYRVMNLMKYDVISLGNHEFNYGLDYLNKVIEKTDFPVINSNVYKDDHDDKEENDENYFKPYHILKKEVVDEAGQKQIVKIGVMGFVPPQIMNWDKANLEGKVKAKDIVATAKIMVKKMQDEGADIIVALAHSGVDKSEYKEANKMENASYHLATQVPGVDAVLMGHSHTEVKDVFNGVPVVMPGVFGSNLGIIDMQLKKVNGKWEVQKDQSKPQLRPIANSKGTPLVESDQKLVNEIKDEHEKTIEYVNTHVGETKAPINSYFSLVQDDPSVQIVTNAQKWYVEQELKKPEYEKIKDIPVLSAGAPFKAGGRNGATYYTDIPAGTLAIKNVADLYVYPNTLYAVKVNGAQVKEWLEMSAGQFNQINPKKTEEQPLVNIGYPTYNFDILDGLKYEIDVTQPAKYDKDGKVVNANANRIVNMTYEGKPVADNQEFIVATNNYRGSSQTFPGVSKGEVVYQSQDETRQIIVKYMQETPVINPTADKNWTFKPIVADKLNTTFDSSPNAQKYIKKDGNISYVGPSENQFAKYAIDITKKNDDKETGEGNPTTPPKGDGGNPTTPPTGGGENPTTPPTGNGENPTPPTEEGNNGNEPKQDENTTGSGQTTTDDQNTKETTTTVGENKEAEKDERDLPKTGASIASTIGAGLAFVGAGLLMLFRRKKANR</sequence>
<dbReference type="Gene3D" id="3.90.780.10">
    <property type="entry name" value="5'-Nucleotidase, C-terminal domain"/>
    <property type="match status" value="1"/>
</dbReference>
<feature type="region of interest" description="Disordered" evidence="14">
    <location>
        <begin position="656"/>
        <end position="755"/>
    </location>
</feature>
<feature type="signal peptide" evidence="16">
    <location>
        <begin position="1"/>
        <end position="29"/>
    </location>
</feature>
<dbReference type="NCBIfam" id="NF006938">
    <property type="entry name" value="PRK09420.1"/>
    <property type="match status" value="1"/>
</dbReference>
<feature type="compositionally biased region" description="Low complexity" evidence="14">
    <location>
        <begin position="694"/>
        <end position="739"/>
    </location>
</feature>
<keyword evidence="7" id="KW-0964">Secreted</keyword>
<dbReference type="EMBL" id="MOOS01000069">
    <property type="protein sequence ID" value="OUB73439.1"/>
    <property type="molecule type" value="Genomic_DNA"/>
</dbReference>
<dbReference type="GO" id="GO:0000166">
    <property type="term" value="F:nucleotide binding"/>
    <property type="evidence" value="ECO:0007669"/>
    <property type="project" value="UniProtKB-KW"/>
</dbReference>
<keyword evidence="8" id="KW-0479">Metal-binding</keyword>
<keyword evidence="12" id="KW-0572">Peptidoglycan-anchor</keyword>
<dbReference type="InterPro" id="IPR029052">
    <property type="entry name" value="Metallo-depent_PP-like"/>
</dbReference>
<evidence type="ECO:0000256" key="11">
    <source>
        <dbReference type="ARBA" id="ARBA00022801"/>
    </source>
</evidence>
<dbReference type="AlphaFoldDB" id="A0A9X6MC33"/>
<name>A0A9X6MC33_BACTJ</name>
<comment type="catalytic activity">
    <reaction evidence="2">
        <text>a nucleoside 2',3'-cyclic phosphate + H2O = a nucleoside 3'-phosphate + H(+)</text>
        <dbReference type="Rhea" id="RHEA:19621"/>
        <dbReference type="ChEBI" id="CHEBI:15377"/>
        <dbReference type="ChEBI" id="CHEBI:15378"/>
        <dbReference type="ChEBI" id="CHEBI:66949"/>
        <dbReference type="ChEBI" id="CHEBI:66954"/>
        <dbReference type="EC" id="3.1.4.16"/>
    </reaction>
</comment>
<dbReference type="InterPro" id="IPR006146">
    <property type="entry name" value="5'-Nucleotdase_CS"/>
</dbReference>
<evidence type="ECO:0000256" key="13">
    <source>
        <dbReference type="ARBA" id="ARBA00023268"/>
    </source>
</evidence>
<evidence type="ECO:0000256" key="4">
    <source>
        <dbReference type="ARBA" id="ARBA00004168"/>
    </source>
</evidence>
<keyword evidence="10" id="KW-0547">Nucleotide-binding</keyword>
<keyword evidence="15" id="KW-0812">Transmembrane</keyword>
<dbReference type="NCBIfam" id="NF006933">
    <property type="entry name" value="PRK09418.1"/>
    <property type="match status" value="1"/>
</dbReference>